<proteinExistence type="predicted"/>
<gene>
    <name evidence="1" type="ORF">SCALOS_LOCUS2085</name>
</gene>
<reference evidence="1" key="1">
    <citation type="submission" date="2021-06" db="EMBL/GenBank/DDBJ databases">
        <authorList>
            <person name="Kallberg Y."/>
            <person name="Tangrot J."/>
            <person name="Rosling A."/>
        </authorList>
    </citation>
    <scope>NUCLEOTIDE SEQUENCE</scope>
    <source>
        <strain evidence="1">AU212A</strain>
    </source>
</reference>
<evidence type="ECO:0000313" key="1">
    <source>
        <dbReference type="EMBL" id="CAG8472442.1"/>
    </source>
</evidence>
<protein>
    <submittedName>
        <fullName evidence="1">503_t:CDS:1</fullName>
    </submittedName>
</protein>
<comment type="caution">
    <text evidence="1">The sequence shown here is derived from an EMBL/GenBank/DDBJ whole genome shotgun (WGS) entry which is preliminary data.</text>
</comment>
<keyword evidence="2" id="KW-1185">Reference proteome</keyword>
<accession>A0ACA9KGP1</accession>
<organism evidence="1 2">
    <name type="scientific">Scutellospora calospora</name>
    <dbReference type="NCBI Taxonomy" id="85575"/>
    <lineage>
        <taxon>Eukaryota</taxon>
        <taxon>Fungi</taxon>
        <taxon>Fungi incertae sedis</taxon>
        <taxon>Mucoromycota</taxon>
        <taxon>Glomeromycotina</taxon>
        <taxon>Glomeromycetes</taxon>
        <taxon>Diversisporales</taxon>
        <taxon>Gigasporaceae</taxon>
        <taxon>Scutellospora</taxon>
    </lineage>
</organism>
<dbReference type="Proteomes" id="UP000789860">
    <property type="component" value="Unassembled WGS sequence"/>
</dbReference>
<dbReference type="EMBL" id="CAJVPM010001727">
    <property type="protein sequence ID" value="CAG8472442.1"/>
    <property type="molecule type" value="Genomic_DNA"/>
</dbReference>
<name>A0ACA9KGP1_9GLOM</name>
<evidence type="ECO:0000313" key="2">
    <source>
        <dbReference type="Proteomes" id="UP000789860"/>
    </source>
</evidence>
<sequence>MSKVNKNLKRKNEEKNSNVKKIKQNEERKKKLTKDQERIIDIIVKKRKPIFITGSGSCGKSYTLNYLIDVLYKKIGKDKIGVTSSTGISSLNIRDGITLYKYTCIGIRDKPIEEYIKKIKKNQYLYERWLKTEILIIDEILMVGDKTFDFIDELGRRICKNDKPFGGIQLVVSGDFAQLRPIKEKYAFLSKVWKEIEFEKVFLKKVFRQSDEYFISGLDKMRYGKIDSEFLRFIKELEREIKYEDDGEPTRLFSTNEETYRCNMIKLISDIWSRILPGKLIKEGSIPDSMIDGAIERILKEGVSGLLEYKAKDWSVGMIGEEGNDDRINKNKLSHKQLINWFEKSLLSEEILYLKIGAEVLYIWNDKEDRRIVNGLRGRVVAFKDVTNKNVYRKNLSDGIYSDFLRPIVKFVGIEEEMEIKKETFQKRNADRALMVTRTQFPLKLGYAMTIHKSQGLSIDRLEIDCKKIFQSEQLYVALLRAKETKNLCVLNFDVNKLRANVNVIDFMKKEFGDVI</sequence>